<name>A0AAV0UTI4_9STRA</name>
<reference evidence="1" key="1">
    <citation type="submission" date="2022-12" db="EMBL/GenBank/DDBJ databases">
        <authorList>
            <person name="Webb A."/>
        </authorList>
    </citation>
    <scope>NUCLEOTIDE SEQUENCE</scope>
    <source>
        <strain evidence="1">Pf2</strain>
    </source>
</reference>
<gene>
    <name evidence="1" type="ORF">PFR002_LOCUS8923</name>
</gene>
<proteinExistence type="predicted"/>
<dbReference type="Proteomes" id="UP001159659">
    <property type="component" value="Unassembled WGS sequence"/>
</dbReference>
<protein>
    <submittedName>
        <fullName evidence="1">Uncharacterized protein</fullName>
    </submittedName>
</protein>
<evidence type="ECO:0000313" key="2">
    <source>
        <dbReference type="Proteomes" id="UP001159659"/>
    </source>
</evidence>
<sequence>MTKVMQGKDFLKLLERYLARATENVIHGVFFADVVEDFTDTDMVVQIVVFRELDDIVTGLEAYDAIFRKKYYIPAVVESKRPHYVKSIDLTKLLSM</sequence>
<accession>A0AAV0UTI4</accession>
<organism evidence="1 2">
    <name type="scientific">Peronospora farinosa</name>
    <dbReference type="NCBI Taxonomy" id="134698"/>
    <lineage>
        <taxon>Eukaryota</taxon>
        <taxon>Sar</taxon>
        <taxon>Stramenopiles</taxon>
        <taxon>Oomycota</taxon>
        <taxon>Peronosporomycetes</taxon>
        <taxon>Peronosporales</taxon>
        <taxon>Peronosporaceae</taxon>
        <taxon>Peronospora</taxon>
    </lineage>
</organism>
<dbReference type="EMBL" id="CANTFK010000989">
    <property type="protein sequence ID" value="CAI5739278.1"/>
    <property type="molecule type" value="Genomic_DNA"/>
</dbReference>
<evidence type="ECO:0000313" key="1">
    <source>
        <dbReference type="EMBL" id="CAI5739278.1"/>
    </source>
</evidence>
<dbReference type="AlphaFoldDB" id="A0AAV0UTI4"/>
<comment type="caution">
    <text evidence="1">The sequence shown here is derived from an EMBL/GenBank/DDBJ whole genome shotgun (WGS) entry which is preliminary data.</text>
</comment>